<dbReference type="RefSeq" id="WP_108634172.1">
    <property type="nucleotide sequence ID" value="NZ_QCXX01000003.1"/>
</dbReference>
<dbReference type="InterPro" id="IPR021862">
    <property type="entry name" value="DUF3472"/>
</dbReference>
<comment type="caution">
    <text evidence="3">The sequence shown here is derived from an EMBL/GenBank/DDBJ whole genome shotgun (WGS) entry which is preliminary data.</text>
</comment>
<dbReference type="Pfam" id="PF16871">
    <property type="entry name" value="DUF5077"/>
    <property type="match status" value="1"/>
</dbReference>
<feature type="signal peptide" evidence="1">
    <location>
        <begin position="1"/>
        <end position="21"/>
    </location>
</feature>
<keyword evidence="1" id="KW-0732">Signal</keyword>
<feature type="domain" description="DUF5077" evidence="2">
    <location>
        <begin position="47"/>
        <end position="171"/>
    </location>
</feature>
<dbReference type="OrthoDB" id="6014523at2"/>
<protein>
    <submittedName>
        <fullName evidence="3">Nematoblast specific protein</fullName>
    </submittedName>
</protein>
<gene>
    <name evidence="3" type="ORF">DCO56_12870</name>
</gene>
<sequence>MRKIKFLALLGAALVCFVSCKKTVEKTETEEKLSLRAATPGPNGYEVPLGGNAFVTSAPIGAAEVINSNGLANWTSANSIVSTYAKLPQAGTLTVKIRAKVLPNGDSSVVKLTINGVSKQISLKGGTVKDYAVGNYTLNAAGYVKMDLQGVSKTGGYFADVSHLILSGSATSGTTIYSDNNVDNTYYWSRRGPSCHLSYSVPTNQQVSYYYSEINVPTGEDKIGSYFMANGFGQGYFGMQVNSASERRILFSVWSPYSTDNPAEIPVEDRITLNRKGANTTTGEFGGEGSGGQSYMKYGWTSGKNYKFLLKGEPDGNGATDFTAWFNDPTVNTWTLIASWKRPKIATYLTNFHSFLENFNADNGYLGRSADYKNQWVRTASGTWLPVVQAKFTVDGTYSINQRIDAMGGTNGSSFFLKNGGFFNTVVSPGTLFTFNNGNPAPAIDFTTLP</sequence>
<evidence type="ECO:0000259" key="2">
    <source>
        <dbReference type="Pfam" id="PF16871"/>
    </source>
</evidence>
<name>A0A363NTY6_9SPHI</name>
<organism evidence="3 4">
    <name type="scientific">Sphingobacterium athyrii</name>
    <dbReference type="NCBI Taxonomy" id="2152717"/>
    <lineage>
        <taxon>Bacteria</taxon>
        <taxon>Pseudomonadati</taxon>
        <taxon>Bacteroidota</taxon>
        <taxon>Sphingobacteriia</taxon>
        <taxon>Sphingobacteriales</taxon>
        <taxon>Sphingobacteriaceae</taxon>
        <taxon>Sphingobacterium</taxon>
    </lineage>
</organism>
<accession>A0A363NTY6</accession>
<dbReference type="EMBL" id="QCXX01000003">
    <property type="protein sequence ID" value="PUV24244.1"/>
    <property type="molecule type" value="Genomic_DNA"/>
</dbReference>
<feature type="chain" id="PRO_5017065368" evidence="1">
    <location>
        <begin position="22"/>
        <end position="450"/>
    </location>
</feature>
<dbReference type="Pfam" id="PF11958">
    <property type="entry name" value="DUF3472"/>
    <property type="match status" value="1"/>
</dbReference>
<dbReference type="AlphaFoldDB" id="A0A363NTY6"/>
<evidence type="ECO:0000313" key="3">
    <source>
        <dbReference type="EMBL" id="PUV24244.1"/>
    </source>
</evidence>
<evidence type="ECO:0000256" key="1">
    <source>
        <dbReference type="SAM" id="SignalP"/>
    </source>
</evidence>
<keyword evidence="4" id="KW-1185">Reference proteome</keyword>
<evidence type="ECO:0000313" key="4">
    <source>
        <dbReference type="Proteomes" id="UP000250831"/>
    </source>
</evidence>
<dbReference type="InterPro" id="IPR031712">
    <property type="entry name" value="DUF5077"/>
</dbReference>
<proteinExistence type="predicted"/>
<dbReference type="Proteomes" id="UP000250831">
    <property type="component" value="Unassembled WGS sequence"/>
</dbReference>
<reference evidence="3 4" key="1">
    <citation type="submission" date="2018-04" db="EMBL/GenBank/DDBJ databases">
        <title>Sphingobacterium sp. M46 Genome.</title>
        <authorList>
            <person name="Cheng J."/>
            <person name="Li Y."/>
        </authorList>
    </citation>
    <scope>NUCLEOTIDE SEQUENCE [LARGE SCALE GENOMIC DNA]</scope>
    <source>
        <strain evidence="3 4">M46</strain>
    </source>
</reference>